<evidence type="ECO:0000256" key="1">
    <source>
        <dbReference type="SAM" id="Coils"/>
    </source>
</evidence>
<reference evidence="6" key="4">
    <citation type="journal article" date="2019" name="Int. J. Syst. Evol. Microbiol.">
        <title>The Global Catalogue of Microorganisms (GCM) 10K type strain sequencing project: providing services to taxonomists for standard genome sequencing and annotation.</title>
        <authorList>
            <consortium name="The Broad Institute Genomics Platform"/>
            <consortium name="The Broad Institute Genome Sequencing Center for Infectious Disease"/>
            <person name="Wu L."/>
            <person name="Ma J."/>
        </authorList>
    </citation>
    <scope>NUCLEOTIDE SEQUENCE [LARGE SCALE GENOMIC DNA]</scope>
    <source>
        <strain evidence="6">CGMCC 1.12707</strain>
    </source>
</reference>
<evidence type="ECO:0000256" key="2">
    <source>
        <dbReference type="SAM" id="Phobius"/>
    </source>
</evidence>
<keyword evidence="1" id="KW-0175">Coiled coil</keyword>
<keyword evidence="2" id="KW-1133">Transmembrane helix</keyword>
<keyword evidence="2" id="KW-0812">Transmembrane</keyword>
<dbReference type="AlphaFoldDB" id="A0A1M6VZQ2"/>
<evidence type="ECO:0000313" key="5">
    <source>
        <dbReference type="Proteomes" id="UP000184120"/>
    </source>
</evidence>
<name>A0A1M6VZQ2_9FLAO</name>
<dbReference type="RefSeq" id="WP_072930535.1">
    <property type="nucleotide sequence ID" value="NZ_BMFL01000002.1"/>
</dbReference>
<keyword evidence="6" id="KW-1185">Reference proteome</keyword>
<gene>
    <name evidence="3" type="ORF">GCM10010984_03890</name>
    <name evidence="4" type="ORF">SAMN05443634_104102</name>
</gene>
<dbReference type="STRING" id="1434701.SAMN05443634_104102"/>
<reference evidence="5" key="2">
    <citation type="submission" date="2016-11" db="EMBL/GenBank/DDBJ databases">
        <authorList>
            <person name="Varghese N."/>
            <person name="Submissions S."/>
        </authorList>
    </citation>
    <scope>NUCLEOTIDE SEQUENCE [LARGE SCALE GENOMIC DNA]</scope>
    <source>
        <strain evidence="5">DSM 27989</strain>
    </source>
</reference>
<dbReference type="EMBL" id="BMFL01000002">
    <property type="protein sequence ID" value="GGE89468.1"/>
    <property type="molecule type" value="Genomic_DNA"/>
</dbReference>
<sequence>MNDILEIIINSLAAGGLGGFFGWFFTRKKLNAEAEGEEENTKSKMIDNEIKLSDYYQKMLDDLGTRYEEKFQNVEKLYTNKERVLKNEINMLKQKVKMLRIENAELKRRNLELEKNADKSFR</sequence>
<evidence type="ECO:0000313" key="3">
    <source>
        <dbReference type="EMBL" id="GGE89468.1"/>
    </source>
</evidence>
<reference evidence="3" key="5">
    <citation type="submission" date="2024-05" db="EMBL/GenBank/DDBJ databases">
        <authorList>
            <person name="Sun Q."/>
            <person name="Zhou Y."/>
        </authorList>
    </citation>
    <scope>NUCLEOTIDE SEQUENCE</scope>
    <source>
        <strain evidence="3">CGMCC 1.12707</strain>
    </source>
</reference>
<accession>A0A1M6VZQ2</accession>
<reference evidence="3" key="1">
    <citation type="journal article" date="2014" name="Int. J. Syst. Evol. Microbiol.">
        <title>Complete genome of a new Firmicutes species belonging to the dominant human colonic microbiota ('Ruminococcus bicirculans') reveals two chromosomes and a selective capacity to utilize plant glucans.</title>
        <authorList>
            <consortium name="NISC Comparative Sequencing Program"/>
            <person name="Wegmann U."/>
            <person name="Louis P."/>
            <person name="Goesmann A."/>
            <person name="Henrissat B."/>
            <person name="Duncan S.H."/>
            <person name="Flint H.J."/>
        </authorList>
    </citation>
    <scope>NUCLEOTIDE SEQUENCE</scope>
    <source>
        <strain evidence="3">CGMCC 1.12707</strain>
    </source>
</reference>
<feature type="transmembrane region" description="Helical" evidence="2">
    <location>
        <begin position="7"/>
        <end position="25"/>
    </location>
</feature>
<evidence type="ECO:0000313" key="4">
    <source>
        <dbReference type="EMBL" id="SHK86929.1"/>
    </source>
</evidence>
<proteinExistence type="predicted"/>
<evidence type="ECO:0000313" key="6">
    <source>
        <dbReference type="Proteomes" id="UP000650994"/>
    </source>
</evidence>
<keyword evidence="2" id="KW-0472">Membrane</keyword>
<reference evidence="4" key="3">
    <citation type="submission" date="2016-11" db="EMBL/GenBank/DDBJ databases">
        <authorList>
            <person name="Jaros S."/>
            <person name="Januszkiewicz K."/>
            <person name="Wedrychowicz H."/>
        </authorList>
    </citation>
    <scope>NUCLEOTIDE SEQUENCE [LARGE SCALE GENOMIC DNA]</scope>
    <source>
        <strain evidence="4">DSM 27989</strain>
    </source>
</reference>
<feature type="coiled-coil region" evidence="1">
    <location>
        <begin position="82"/>
        <end position="116"/>
    </location>
</feature>
<dbReference type="OrthoDB" id="1367676at2"/>
<organism evidence="4 5">
    <name type="scientific">Chishuiella changwenlii</name>
    <dbReference type="NCBI Taxonomy" id="1434701"/>
    <lineage>
        <taxon>Bacteria</taxon>
        <taxon>Pseudomonadati</taxon>
        <taxon>Bacteroidota</taxon>
        <taxon>Flavobacteriia</taxon>
        <taxon>Flavobacteriales</taxon>
        <taxon>Weeksellaceae</taxon>
        <taxon>Chishuiella</taxon>
    </lineage>
</organism>
<dbReference type="Proteomes" id="UP000184120">
    <property type="component" value="Unassembled WGS sequence"/>
</dbReference>
<protein>
    <submittedName>
        <fullName evidence="4">Uncharacterized protein</fullName>
    </submittedName>
</protein>
<dbReference type="Proteomes" id="UP000650994">
    <property type="component" value="Unassembled WGS sequence"/>
</dbReference>
<dbReference type="EMBL" id="FRBH01000004">
    <property type="protein sequence ID" value="SHK86929.1"/>
    <property type="molecule type" value="Genomic_DNA"/>
</dbReference>